<evidence type="ECO:0000313" key="3">
    <source>
        <dbReference type="Proteomes" id="UP000430670"/>
    </source>
</evidence>
<dbReference type="AlphaFoldDB" id="A0A6I3SID7"/>
<dbReference type="RefSeq" id="WP_155475616.1">
    <property type="nucleotide sequence ID" value="NZ_WNKU01000004.1"/>
</dbReference>
<gene>
    <name evidence="2" type="ORF">GJ688_05935</name>
</gene>
<reference evidence="2 3" key="1">
    <citation type="submission" date="2019-11" db="EMBL/GenBank/DDBJ databases">
        <title>Whole-genome sequence of a the green, strictly anaerobic photosynthetic bacterium Heliobacillus mobilis DSM 6151.</title>
        <authorList>
            <person name="Kyndt J.A."/>
            <person name="Meyer T.E."/>
        </authorList>
    </citation>
    <scope>NUCLEOTIDE SEQUENCE [LARGE SCALE GENOMIC DNA]</scope>
    <source>
        <strain evidence="2 3">DSM 6151</strain>
    </source>
</reference>
<sequence length="140" mass="15701">MRRILLVFGLFGVLVYCIYGYYLGYQHGVFDALIKQAVADNSLALYWDATSRWNRINAQHAHGIGFSILVLLTGLMWNEVWFSEKIKRCLGFVLIGGCITANLAIAVYYIPVMILGEIILLICLGTTLVGIVKRSVNKIE</sequence>
<keyword evidence="1" id="KW-1133">Transmembrane helix</keyword>
<feature type="transmembrane region" description="Helical" evidence="1">
    <location>
        <begin position="60"/>
        <end position="77"/>
    </location>
</feature>
<accession>A0A6I3SID7</accession>
<proteinExistence type="predicted"/>
<feature type="transmembrane region" description="Helical" evidence="1">
    <location>
        <begin position="89"/>
        <end position="108"/>
    </location>
</feature>
<evidence type="ECO:0000256" key="1">
    <source>
        <dbReference type="SAM" id="Phobius"/>
    </source>
</evidence>
<protein>
    <submittedName>
        <fullName evidence="2">Uncharacterized protein</fullName>
    </submittedName>
</protein>
<dbReference type="OrthoDB" id="111691at2"/>
<dbReference type="Proteomes" id="UP000430670">
    <property type="component" value="Unassembled WGS sequence"/>
</dbReference>
<dbReference type="EMBL" id="WNKU01000004">
    <property type="protein sequence ID" value="MTV48522.1"/>
    <property type="molecule type" value="Genomic_DNA"/>
</dbReference>
<organism evidence="2 3">
    <name type="scientific">Heliobacterium mobile</name>
    <name type="common">Heliobacillus mobilis</name>
    <dbReference type="NCBI Taxonomy" id="28064"/>
    <lineage>
        <taxon>Bacteria</taxon>
        <taxon>Bacillati</taxon>
        <taxon>Bacillota</taxon>
        <taxon>Clostridia</taxon>
        <taxon>Eubacteriales</taxon>
        <taxon>Heliobacteriaceae</taxon>
        <taxon>Heliobacterium</taxon>
    </lineage>
</organism>
<keyword evidence="1" id="KW-0472">Membrane</keyword>
<name>A0A6I3SID7_HELMO</name>
<feature type="transmembrane region" description="Helical" evidence="1">
    <location>
        <begin position="114"/>
        <end position="132"/>
    </location>
</feature>
<evidence type="ECO:0000313" key="2">
    <source>
        <dbReference type="EMBL" id="MTV48522.1"/>
    </source>
</evidence>
<comment type="caution">
    <text evidence="2">The sequence shown here is derived from an EMBL/GenBank/DDBJ whole genome shotgun (WGS) entry which is preliminary data.</text>
</comment>
<keyword evidence="3" id="KW-1185">Reference proteome</keyword>
<keyword evidence="1" id="KW-0812">Transmembrane</keyword>